<name>A0AAU9K2W7_9CILI</name>
<sequence length="334" mass="37929">MDSVNSQLCIRFNQDATCFVQGTNSGFKIFNSCPIKFCFKRDLYGGIGFVELLYRSNILALVGGGNSPRFPITKVIIWDDHQMRPTGELCFREEVKGVRLRRDRIIVILDTKIYVYNLQDLKMQDHIDTAPNPKALCCVSNNSSRIVLACPDKERGKIRVNIYNEERSLAIQAHESAISCISLNPEGTLVATASDKGTLIRVFNVETGDIRQELRRGIDRAEIYCLAFHPDSNWLACSSDKGTIHIFSIGAQRPQNPRSNFSFMKRLLPKYFDSEWSFAQFRVKNVRTLCAFIKEGNKIVCINDEGSYYLVSFNEEEGGDCVVDEQHQLVDLEV</sequence>
<dbReference type="InterPro" id="IPR001680">
    <property type="entry name" value="WD40_rpt"/>
</dbReference>
<proteinExistence type="inferred from homology"/>
<dbReference type="SUPFAM" id="SSF50978">
    <property type="entry name" value="WD40 repeat-like"/>
    <property type="match status" value="1"/>
</dbReference>
<dbReference type="Pfam" id="PF21032">
    <property type="entry name" value="PROPPIN"/>
    <property type="match status" value="1"/>
</dbReference>
<dbReference type="InterPro" id="IPR036322">
    <property type="entry name" value="WD40_repeat_dom_sf"/>
</dbReference>
<comment type="similarity">
    <text evidence="3">Belongs to the WD repeat PROPPIN family.</text>
</comment>
<comment type="caution">
    <text evidence="4">The sequence shown here is derived from an EMBL/GenBank/DDBJ whole genome shotgun (WGS) entry which is preliminary data.</text>
</comment>
<keyword evidence="1" id="KW-0853">WD repeat</keyword>
<evidence type="ECO:0000256" key="2">
    <source>
        <dbReference type="ARBA" id="ARBA00022737"/>
    </source>
</evidence>
<dbReference type="SMART" id="SM00320">
    <property type="entry name" value="WD40"/>
    <property type="match status" value="2"/>
</dbReference>
<keyword evidence="2" id="KW-0677">Repeat</keyword>
<dbReference type="GO" id="GO:0005737">
    <property type="term" value="C:cytoplasm"/>
    <property type="evidence" value="ECO:0007669"/>
    <property type="project" value="UniProtKB-ARBA"/>
</dbReference>
<organism evidence="4 5">
    <name type="scientific">Blepharisma stoltei</name>
    <dbReference type="NCBI Taxonomy" id="1481888"/>
    <lineage>
        <taxon>Eukaryota</taxon>
        <taxon>Sar</taxon>
        <taxon>Alveolata</taxon>
        <taxon>Ciliophora</taxon>
        <taxon>Postciliodesmatophora</taxon>
        <taxon>Heterotrichea</taxon>
        <taxon>Heterotrichida</taxon>
        <taxon>Blepharismidae</taxon>
        <taxon>Blepharisma</taxon>
    </lineage>
</organism>
<dbReference type="InterPro" id="IPR015943">
    <property type="entry name" value="WD40/YVTN_repeat-like_dom_sf"/>
</dbReference>
<dbReference type="EMBL" id="CAJZBQ010000055">
    <property type="protein sequence ID" value="CAG9332883.1"/>
    <property type="molecule type" value="Genomic_DNA"/>
</dbReference>
<dbReference type="AlphaFoldDB" id="A0AAU9K2W7"/>
<protein>
    <recommendedName>
        <fullName evidence="6">WD repeat domain phosphoinositide-interacting protein 3</fullName>
    </recommendedName>
</protein>
<keyword evidence="5" id="KW-1185">Reference proteome</keyword>
<evidence type="ECO:0000313" key="5">
    <source>
        <dbReference type="Proteomes" id="UP001162131"/>
    </source>
</evidence>
<dbReference type="InterPro" id="IPR048720">
    <property type="entry name" value="PROPPIN"/>
</dbReference>
<evidence type="ECO:0008006" key="6">
    <source>
        <dbReference type="Google" id="ProtNLM"/>
    </source>
</evidence>
<dbReference type="Proteomes" id="UP001162131">
    <property type="component" value="Unassembled WGS sequence"/>
</dbReference>
<accession>A0AAU9K2W7</accession>
<dbReference type="PANTHER" id="PTHR11227">
    <property type="entry name" value="WD-REPEAT PROTEIN INTERACTING WITH PHOSPHOINOSIDES WIPI -RELATED"/>
    <property type="match status" value="1"/>
</dbReference>
<dbReference type="Gene3D" id="2.130.10.10">
    <property type="entry name" value="YVTN repeat-like/Quinoprotein amine dehydrogenase"/>
    <property type="match status" value="1"/>
</dbReference>
<gene>
    <name evidence="4" type="ORF">BSTOLATCC_MIC57169</name>
</gene>
<reference evidence="4" key="1">
    <citation type="submission" date="2021-09" db="EMBL/GenBank/DDBJ databases">
        <authorList>
            <consortium name="AG Swart"/>
            <person name="Singh M."/>
            <person name="Singh A."/>
            <person name="Seah K."/>
            <person name="Emmerich C."/>
        </authorList>
    </citation>
    <scope>NUCLEOTIDE SEQUENCE</scope>
    <source>
        <strain evidence="4">ATCC30299</strain>
    </source>
</reference>
<evidence type="ECO:0000313" key="4">
    <source>
        <dbReference type="EMBL" id="CAG9332883.1"/>
    </source>
</evidence>
<evidence type="ECO:0000256" key="1">
    <source>
        <dbReference type="ARBA" id="ARBA00022574"/>
    </source>
</evidence>
<evidence type="ECO:0000256" key="3">
    <source>
        <dbReference type="ARBA" id="ARBA00025740"/>
    </source>
</evidence>